<dbReference type="KEGG" id="chy:CHY_1377"/>
<dbReference type="EMBL" id="CP000141">
    <property type="protein sequence ID" value="ABB14557.1"/>
    <property type="molecule type" value="Genomic_DNA"/>
</dbReference>
<accession>Q3ACC5</accession>
<gene>
    <name evidence="1" type="ordered locus">CHY_1377</name>
</gene>
<dbReference type="AlphaFoldDB" id="Q3ACC5"/>
<dbReference type="Proteomes" id="UP000002706">
    <property type="component" value="Chromosome"/>
</dbReference>
<dbReference type="STRING" id="246194.CHY_1377"/>
<evidence type="ECO:0000313" key="1">
    <source>
        <dbReference type="EMBL" id="ABB14557.1"/>
    </source>
</evidence>
<reference evidence="1 2" key="1">
    <citation type="journal article" date="2005" name="PLoS Genet.">
        <title>Life in hot carbon monoxide: the complete genome sequence of Carboxydothermus hydrogenoformans Z-2901.</title>
        <authorList>
            <person name="Wu M."/>
            <person name="Ren Q."/>
            <person name="Durkin A.S."/>
            <person name="Daugherty S.C."/>
            <person name="Brinkac L.M."/>
            <person name="Dodson R.J."/>
            <person name="Madupu R."/>
            <person name="Sullivan S.A."/>
            <person name="Kolonay J.F."/>
            <person name="Haft D.H."/>
            <person name="Nelson W.C."/>
            <person name="Tallon L.J."/>
            <person name="Jones K.M."/>
            <person name="Ulrich L.E."/>
            <person name="Gonzalez J.M."/>
            <person name="Zhulin I.B."/>
            <person name="Robb F.T."/>
            <person name="Eisen J.A."/>
        </authorList>
    </citation>
    <scope>NUCLEOTIDE SEQUENCE [LARGE SCALE GENOMIC DNA]</scope>
    <source>
        <strain evidence="2">ATCC BAA-161 / DSM 6008 / Z-2901</strain>
    </source>
</reference>
<dbReference type="InParanoid" id="Q3ACC5"/>
<sequence>MQEKLIIYRIKIYKIKNGGMNSDDLLFRRIGAGVFKGIANSQSPECGTSGDGKS</sequence>
<dbReference type="HOGENOM" id="CLU_3041599_0_0_9"/>
<organism evidence="1 2">
    <name type="scientific">Carboxydothermus hydrogenoformans (strain ATCC BAA-161 / DSM 6008 / Z-2901)</name>
    <dbReference type="NCBI Taxonomy" id="246194"/>
    <lineage>
        <taxon>Bacteria</taxon>
        <taxon>Bacillati</taxon>
        <taxon>Bacillota</taxon>
        <taxon>Clostridia</taxon>
        <taxon>Thermoanaerobacterales</taxon>
        <taxon>Thermoanaerobacteraceae</taxon>
        <taxon>Carboxydothermus</taxon>
    </lineage>
</organism>
<name>Q3ACC5_CARHZ</name>
<keyword evidence="2" id="KW-1185">Reference proteome</keyword>
<protein>
    <submittedName>
        <fullName evidence="1">Uncharacterized protein</fullName>
    </submittedName>
</protein>
<evidence type="ECO:0000313" key="2">
    <source>
        <dbReference type="Proteomes" id="UP000002706"/>
    </source>
</evidence>
<proteinExistence type="predicted"/>